<protein>
    <recommendedName>
        <fullName evidence="4">Enoyl reductase</fullName>
    </recommendedName>
</protein>
<sequence>MITNGVAVGTLLLAMGTAGAVPAVPAGAGPAVTADPPSGEGFQDGRTAGVRLQNSQIVITGNGLRGGAGDGYRIKRPCWYEPGKDAGGMLESQESLRAWWFRFTPNPTEEKFQEFLKQFKDKIGKPGRWWAPAYNAADPDGNSCWNDLEPFVWVPPGTTPPAGITLAELVEIARAALTVPEPRIKLSPDARSYVNLPTWVWLDGVGAPTRSVTATIPGFMSATVTATLEDIRIDPGTSADRAEVKEDCGPGGRPYAKGAEFTCGVRYLRASADRPREVYELTVTTVWPVEVEDDVVPFAYDPVEVEATRDVPVGEVQSTVRGNR</sequence>
<accession>A0A8J3SZI2</accession>
<feature type="signal peptide" evidence="1">
    <location>
        <begin position="1"/>
        <end position="20"/>
    </location>
</feature>
<dbReference type="Proteomes" id="UP000634476">
    <property type="component" value="Unassembled WGS sequence"/>
</dbReference>
<evidence type="ECO:0008006" key="4">
    <source>
        <dbReference type="Google" id="ProtNLM"/>
    </source>
</evidence>
<dbReference type="EMBL" id="BOOK01000039">
    <property type="protein sequence ID" value="GII03539.1"/>
    <property type="molecule type" value="Genomic_DNA"/>
</dbReference>
<reference evidence="2" key="1">
    <citation type="submission" date="2021-01" db="EMBL/GenBank/DDBJ databases">
        <title>Whole genome shotgun sequence of Planobispora takensis NBRC 109077.</title>
        <authorList>
            <person name="Komaki H."/>
            <person name="Tamura T."/>
        </authorList>
    </citation>
    <scope>NUCLEOTIDE SEQUENCE</scope>
    <source>
        <strain evidence="2">NBRC 109077</strain>
    </source>
</reference>
<dbReference type="AlphaFoldDB" id="A0A8J3SZI2"/>
<keyword evidence="3" id="KW-1185">Reference proteome</keyword>
<evidence type="ECO:0000313" key="3">
    <source>
        <dbReference type="Proteomes" id="UP000634476"/>
    </source>
</evidence>
<evidence type="ECO:0000313" key="2">
    <source>
        <dbReference type="EMBL" id="GII03539.1"/>
    </source>
</evidence>
<evidence type="ECO:0000256" key="1">
    <source>
        <dbReference type="SAM" id="SignalP"/>
    </source>
</evidence>
<feature type="chain" id="PRO_5035219007" description="Enoyl reductase" evidence="1">
    <location>
        <begin position="21"/>
        <end position="324"/>
    </location>
</feature>
<keyword evidence="1" id="KW-0732">Signal</keyword>
<name>A0A8J3SZI2_9ACTN</name>
<comment type="caution">
    <text evidence="2">The sequence shown here is derived from an EMBL/GenBank/DDBJ whole genome shotgun (WGS) entry which is preliminary data.</text>
</comment>
<organism evidence="2 3">
    <name type="scientific">Planobispora takensis</name>
    <dbReference type="NCBI Taxonomy" id="1367882"/>
    <lineage>
        <taxon>Bacteria</taxon>
        <taxon>Bacillati</taxon>
        <taxon>Actinomycetota</taxon>
        <taxon>Actinomycetes</taxon>
        <taxon>Streptosporangiales</taxon>
        <taxon>Streptosporangiaceae</taxon>
        <taxon>Planobispora</taxon>
    </lineage>
</organism>
<dbReference type="RefSeq" id="WP_239131262.1">
    <property type="nucleotide sequence ID" value="NZ_BOOK01000039.1"/>
</dbReference>
<proteinExistence type="predicted"/>
<gene>
    <name evidence="2" type="ORF">Pta02_55470</name>
</gene>